<dbReference type="Pfam" id="PF02517">
    <property type="entry name" value="Rce1-like"/>
    <property type="match status" value="1"/>
</dbReference>
<dbReference type="GO" id="GO:0008237">
    <property type="term" value="F:metallopeptidase activity"/>
    <property type="evidence" value="ECO:0007669"/>
    <property type="project" value="UniProtKB-KW"/>
</dbReference>
<dbReference type="EMBL" id="JAMDMJ010000042">
    <property type="protein sequence ID" value="MCY9599402.1"/>
    <property type="molecule type" value="Genomic_DNA"/>
</dbReference>
<dbReference type="GO" id="GO:0006508">
    <property type="term" value="P:proteolysis"/>
    <property type="evidence" value="ECO:0007669"/>
    <property type="project" value="UniProtKB-KW"/>
</dbReference>
<feature type="transmembrane region" description="Helical" evidence="1">
    <location>
        <begin position="519"/>
        <end position="536"/>
    </location>
</feature>
<organism evidence="4 5">
    <name type="scientific">Paenibacillus chitinolyticus</name>
    <dbReference type="NCBI Taxonomy" id="79263"/>
    <lineage>
        <taxon>Bacteria</taxon>
        <taxon>Bacillati</taxon>
        <taxon>Bacillota</taxon>
        <taxon>Bacilli</taxon>
        <taxon>Bacillales</taxon>
        <taxon>Paenibacillaceae</taxon>
        <taxon>Paenibacillus</taxon>
    </lineage>
</organism>
<keyword evidence="4" id="KW-0645">Protease</keyword>
<evidence type="ECO:0000313" key="5">
    <source>
        <dbReference type="Proteomes" id="UP000288943"/>
    </source>
</evidence>
<keyword evidence="1" id="KW-0812">Transmembrane</keyword>
<evidence type="ECO:0000256" key="1">
    <source>
        <dbReference type="SAM" id="Phobius"/>
    </source>
</evidence>
<dbReference type="GeneID" id="95378135"/>
<dbReference type="RefSeq" id="WP_042233422.1">
    <property type="nucleotide sequence ID" value="NZ_CP026520.1"/>
</dbReference>
<dbReference type="Proteomes" id="UP001527202">
    <property type="component" value="Unassembled WGS sequence"/>
</dbReference>
<evidence type="ECO:0000313" key="3">
    <source>
        <dbReference type="EMBL" id="MCY9599402.1"/>
    </source>
</evidence>
<reference evidence="4 5" key="1">
    <citation type="submission" date="2018-01" db="EMBL/GenBank/DDBJ databases">
        <title>The whole genome sequencing and assembly of Paenibacillus chitinolyticus KCCM 41400 strain.</title>
        <authorList>
            <person name="Kim J.-Y."/>
            <person name="Park M.-K."/>
            <person name="Lee Y.-J."/>
            <person name="Yi H."/>
            <person name="Bahn Y.-S."/>
            <person name="Kim J.F."/>
            <person name="Lee D.-W."/>
        </authorList>
    </citation>
    <scope>NUCLEOTIDE SEQUENCE [LARGE SCALE GENOMIC DNA]</scope>
    <source>
        <strain evidence="4 5">KCCM 41400</strain>
    </source>
</reference>
<keyword evidence="6" id="KW-1185">Reference proteome</keyword>
<feature type="transmembrane region" description="Helical" evidence="1">
    <location>
        <begin position="441"/>
        <end position="458"/>
    </location>
</feature>
<dbReference type="KEGG" id="pchi:PC41400_25420"/>
<feature type="transmembrane region" description="Helical" evidence="1">
    <location>
        <begin position="273"/>
        <end position="292"/>
    </location>
</feature>
<evidence type="ECO:0000259" key="2">
    <source>
        <dbReference type="Pfam" id="PF02517"/>
    </source>
</evidence>
<feature type="transmembrane region" description="Helical" evidence="1">
    <location>
        <begin position="367"/>
        <end position="385"/>
    </location>
</feature>
<name>A0A410X2J7_9BACL</name>
<accession>A0A410X2J7</accession>
<keyword evidence="1" id="KW-1133">Transmembrane helix</keyword>
<gene>
    <name evidence="3" type="ORF">M5X16_27030</name>
    <name evidence="4" type="ORF">PC41400_25420</name>
</gene>
<feature type="transmembrane region" description="Helical" evidence="1">
    <location>
        <begin position="464"/>
        <end position="482"/>
    </location>
</feature>
<keyword evidence="1" id="KW-0472">Membrane</keyword>
<reference evidence="3 6" key="2">
    <citation type="submission" date="2022-05" db="EMBL/GenBank/DDBJ databases">
        <title>Genome Sequencing of Bee-Associated Microbes.</title>
        <authorList>
            <person name="Dunlap C."/>
        </authorList>
    </citation>
    <scope>NUCLEOTIDE SEQUENCE [LARGE SCALE GENOMIC DNA]</scope>
    <source>
        <strain evidence="3 6">NRRL B-23120</strain>
    </source>
</reference>
<proteinExistence type="predicted"/>
<evidence type="ECO:0000313" key="4">
    <source>
        <dbReference type="EMBL" id="QAV20844.1"/>
    </source>
</evidence>
<sequence length="552" mass="60239">MKKYGPDKPLLLLALTGFLLYAAVVFIYNAGAAPAGSGPYETAASITKEQAAEAAVAWLRQRQGADAENGSGAVTVGGSPGTFVSYQSEKELSGYLTKDKLQTLYDKSYASRVPVDYYRVEVAEASPSVRKWIIDIHMTTKAVIGWSRIGGEALAAVSASDAEKAAREAIARHGYEEAEFKRISPPAAMSGMLLFEREKEPVGDAKLTIGVKLDGTSVSSFTQSFRLPAAFTSWLKHQEDTASMWTRISLWGNGLMALIALGYTVLKWRTVDFSRGVLLTAVYAVIYVMNNINMYPAYKAGSTPTSSGQEAILSIMLINFVTLLMAAAVYFSFTAGEALWRREGKSVMPRWRDADFGARITRSMVQGYLLCLFLLGLQQVLFLVAEKGFGVWSVNDPMSSPRNMLQPALLPLMAWAAGISEEATFRLLGIALFSRLLRFKWLAVLLPSLIWAAGHTAYPIYPVYTRLIEVTVLGLVFGYAFLRYGFLTALFAHTAMDSILMGLSLLTGEGLAASTPALGLLYMALPAAVALAVSWLHKLRFVSGSRQNRRPV</sequence>
<dbReference type="OrthoDB" id="2675631at2"/>
<keyword evidence="4" id="KW-0378">Hydrolase</keyword>
<dbReference type="AlphaFoldDB" id="A0A410X2J7"/>
<dbReference type="EMBL" id="CP026520">
    <property type="protein sequence ID" value="QAV20844.1"/>
    <property type="molecule type" value="Genomic_DNA"/>
</dbReference>
<dbReference type="GO" id="GO:0004175">
    <property type="term" value="F:endopeptidase activity"/>
    <property type="evidence" value="ECO:0007669"/>
    <property type="project" value="UniProtKB-ARBA"/>
</dbReference>
<keyword evidence="4" id="KW-0482">Metalloprotease</keyword>
<protein>
    <submittedName>
        <fullName evidence="4">CPBP family intramembrane metalloprotease</fullName>
    </submittedName>
    <submittedName>
        <fullName evidence="3">Lysostaphin resistance A-like protein</fullName>
    </submittedName>
</protein>
<dbReference type="Proteomes" id="UP000288943">
    <property type="component" value="Chromosome"/>
</dbReference>
<feature type="transmembrane region" description="Helical" evidence="1">
    <location>
        <begin position="312"/>
        <end position="333"/>
    </location>
</feature>
<dbReference type="InterPro" id="IPR003675">
    <property type="entry name" value="Rce1/LyrA-like_dom"/>
</dbReference>
<dbReference type="GO" id="GO:0080120">
    <property type="term" value="P:CAAX-box protein maturation"/>
    <property type="evidence" value="ECO:0007669"/>
    <property type="project" value="UniProtKB-ARBA"/>
</dbReference>
<feature type="domain" description="CAAX prenyl protease 2/Lysostaphin resistance protein A-like" evidence="2">
    <location>
        <begin position="407"/>
        <end position="498"/>
    </location>
</feature>
<evidence type="ECO:0000313" key="6">
    <source>
        <dbReference type="Proteomes" id="UP001527202"/>
    </source>
</evidence>